<evidence type="ECO:0000256" key="4">
    <source>
        <dbReference type="ARBA" id="ARBA00022692"/>
    </source>
</evidence>
<evidence type="ECO:0000256" key="1">
    <source>
        <dbReference type="ARBA" id="ARBA00004571"/>
    </source>
</evidence>
<feature type="domain" description="TonB-dependent receptor plug" evidence="14">
    <location>
        <begin position="57"/>
        <end position="159"/>
    </location>
</feature>
<organism evidence="15 16">
    <name type="scientific">Aquamicrobium lusatiense</name>
    <dbReference type="NCBI Taxonomy" id="89772"/>
    <lineage>
        <taxon>Bacteria</taxon>
        <taxon>Pseudomonadati</taxon>
        <taxon>Pseudomonadota</taxon>
        <taxon>Alphaproteobacteria</taxon>
        <taxon>Hyphomicrobiales</taxon>
        <taxon>Phyllobacteriaceae</taxon>
        <taxon>Aquamicrobium</taxon>
    </lineage>
</organism>
<dbReference type="InterPro" id="IPR036942">
    <property type="entry name" value="Beta-barrel_TonB_sf"/>
</dbReference>
<keyword evidence="7 10" id="KW-0472">Membrane</keyword>
<keyword evidence="5" id="KW-0732">Signal</keyword>
<dbReference type="Gene3D" id="2.170.130.10">
    <property type="entry name" value="TonB-dependent receptor, plug domain"/>
    <property type="match status" value="1"/>
</dbReference>
<dbReference type="Gene3D" id="2.40.170.20">
    <property type="entry name" value="TonB-dependent receptor, beta-barrel domain"/>
    <property type="match status" value="1"/>
</dbReference>
<dbReference type="GO" id="GO:0009279">
    <property type="term" value="C:cell outer membrane"/>
    <property type="evidence" value="ECO:0007669"/>
    <property type="project" value="UniProtKB-SubCell"/>
</dbReference>
<protein>
    <submittedName>
        <fullName evidence="15">Iron complex outermembrane receptor protein</fullName>
    </submittedName>
</protein>
<evidence type="ECO:0000256" key="2">
    <source>
        <dbReference type="ARBA" id="ARBA00022448"/>
    </source>
</evidence>
<dbReference type="GO" id="GO:0015344">
    <property type="term" value="F:siderophore uptake transmembrane transporter activity"/>
    <property type="evidence" value="ECO:0007669"/>
    <property type="project" value="TreeGrafter"/>
</dbReference>
<dbReference type="CDD" id="cd01347">
    <property type="entry name" value="ligand_gated_channel"/>
    <property type="match status" value="1"/>
</dbReference>
<evidence type="ECO:0000256" key="12">
    <source>
        <dbReference type="SAM" id="MobiDB-lite"/>
    </source>
</evidence>
<evidence type="ECO:0000256" key="9">
    <source>
        <dbReference type="ARBA" id="ARBA00023237"/>
    </source>
</evidence>
<dbReference type="PANTHER" id="PTHR30069">
    <property type="entry name" value="TONB-DEPENDENT OUTER MEMBRANE RECEPTOR"/>
    <property type="match status" value="1"/>
</dbReference>
<dbReference type="Pfam" id="PF07715">
    <property type="entry name" value="Plug"/>
    <property type="match status" value="1"/>
</dbReference>
<dbReference type="SUPFAM" id="SSF56935">
    <property type="entry name" value="Porins"/>
    <property type="match status" value="1"/>
</dbReference>
<sequence>MSAQSSLAQTVENDAAEVQSNEKDKKPRVHQAGDEVFVLGRINVSAGNGEGGNSGQTISQSVVTPQEIYTSNRNTLDDALSTVPGISVSTTGGRRNERLLYVRGFDRFQVPLSIDGIRVYLPADNRLDMGRFLTPDLAEIQVQKGYVSVLNGPGAMGGAINMVTRKPTREFEAEFQTGIDVGNTGDLAAATAFASVGTRQENFYLQASAAIRDSDGFFLSRSFTPTPYENGGRRDLSDVDDWRLNFKAGYTPNDTDEYVISYTHQEGSRNAPYHVTNPDTRHWKWPHWDVSSLSFYSHTEIGEASYLRTKAYYNTFYNLLSSYDDNTFSSQNAGYAFDSDYSDRSYGFSVEGGTELIERNTLKAALHYRRDIHRPQQFARPTHPTSAFLEPRLERSEDTWSAAVENTFHATDKLDLVAGVSYDWNKLLKAQRYSNGIVEYPLGSSNATNWQLAAIYRPTDLLELNASVSSRTRFPNLFERYSSRFGTAEPNPDLKSERATHYQLGATTTLSETVRAGGAIFYSDLSDVIQSIQIGTTSTGGQLTQNQNIGNGHYYGIELSGEWDVLPELTIGGNYTWLKRKLDDPVRPDLRPTDTPEHTAHIYAHWTPYENFTVSPDIELTSWRWSDSTYGGYVKTSGFALANLNMQYDFSDSMSVNFGVRNIFDKNYELTEGFPEPGRSFYLKTRLTF</sequence>
<evidence type="ECO:0000259" key="14">
    <source>
        <dbReference type="Pfam" id="PF07715"/>
    </source>
</evidence>
<evidence type="ECO:0000256" key="3">
    <source>
        <dbReference type="ARBA" id="ARBA00022452"/>
    </source>
</evidence>
<name>A0A7W9VV09_9HYPH</name>
<keyword evidence="2 10" id="KW-0813">Transport</keyword>
<dbReference type="InterPro" id="IPR012910">
    <property type="entry name" value="Plug_dom"/>
</dbReference>
<evidence type="ECO:0000256" key="11">
    <source>
        <dbReference type="RuleBase" id="RU003357"/>
    </source>
</evidence>
<comment type="similarity">
    <text evidence="10 11">Belongs to the TonB-dependent receptor family.</text>
</comment>
<dbReference type="InterPro" id="IPR037066">
    <property type="entry name" value="Plug_dom_sf"/>
</dbReference>
<evidence type="ECO:0000313" key="15">
    <source>
        <dbReference type="EMBL" id="MBB6012271.1"/>
    </source>
</evidence>
<keyword evidence="3 10" id="KW-1134">Transmembrane beta strand</keyword>
<reference evidence="15 16" key="1">
    <citation type="submission" date="2020-08" db="EMBL/GenBank/DDBJ databases">
        <title>Genomic Encyclopedia of Type Strains, Phase IV (KMG-IV): sequencing the most valuable type-strain genomes for metagenomic binning, comparative biology and taxonomic classification.</title>
        <authorList>
            <person name="Goeker M."/>
        </authorList>
    </citation>
    <scope>NUCLEOTIDE SEQUENCE [LARGE SCALE GENOMIC DNA]</scope>
    <source>
        <strain evidence="15 16">DSM 11099</strain>
    </source>
</reference>
<dbReference type="InterPro" id="IPR039426">
    <property type="entry name" value="TonB-dep_rcpt-like"/>
</dbReference>
<evidence type="ECO:0000256" key="7">
    <source>
        <dbReference type="ARBA" id="ARBA00023136"/>
    </source>
</evidence>
<dbReference type="GO" id="GO:0044718">
    <property type="term" value="P:siderophore transmembrane transport"/>
    <property type="evidence" value="ECO:0007669"/>
    <property type="project" value="TreeGrafter"/>
</dbReference>
<feature type="domain" description="TonB-dependent receptor-like beta-barrel" evidence="13">
    <location>
        <begin position="227"/>
        <end position="663"/>
    </location>
</feature>
<evidence type="ECO:0000256" key="6">
    <source>
        <dbReference type="ARBA" id="ARBA00023077"/>
    </source>
</evidence>
<keyword evidence="16" id="KW-1185">Reference proteome</keyword>
<keyword evidence="6 11" id="KW-0798">TonB box</keyword>
<dbReference type="PANTHER" id="PTHR30069:SF29">
    <property type="entry name" value="HEMOGLOBIN AND HEMOGLOBIN-HAPTOGLOBIN-BINDING PROTEIN 1-RELATED"/>
    <property type="match status" value="1"/>
</dbReference>
<evidence type="ECO:0000256" key="5">
    <source>
        <dbReference type="ARBA" id="ARBA00022729"/>
    </source>
</evidence>
<dbReference type="Proteomes" id="UP000533306">
    <property type="component" value="Unassembled WGS sequence"/>
</dbReference>
<dbReference type="AlphaFoldDB" id="A0A7W9VV09"/>
<keyword evidence="8 15" id="KW-0675">Receptor</keyword>
<comment type="subcellular location">
    <subcellularLocation>
        <location evidence="1 10">Cell outer membrane</location>
        <topology evidence="1 10">Multi-pass membrane protein</topology>
    </subcellularLocation>
</comment>
<feature type="region of interest" description="Disordered" evidence="12">
    <location>
        <begin position="1"/>
        <end position="30"/>
    </location>
</feature>
<evidence type="ECO:0000313" key="16">
    <source>
        <dbReference type="Proteomes" id="UP000533306"/>
    </source>
</evidence>
<dbReference type="EMBL" id="JACHEU010000001">
    <property type="protein sequence ID" value="MBB6012271.1"/>
    <property type="molecule type" value="Genomic_DNA"/>
</dbReference>
<evidence type="ECO:0000259" key="13">
    <source>
        <dbReference type="Pfam" id="PF00593"/>
    </source>
</evidence>
<keyword evidence="9 10" id="KW-0998">Cell outer membrane</keyword>
<dbReference type="RefSeq" id="WP_246374536.1">
    <property type="nucleotide sequence ID" value="NZ_JACHEU010000001.1"/>
</dbReference>
<evidence type="ECO:0000256" key="10">
    <source>
        <dbReference type="PROSITE-ProRule" id="PRU01360"/>
    </source>
</evidence>
<evidence type="ECO:0000256" key="8">
    <source>
        <dbReference type="ARBA" id="ARBA00023170"/>
    </source>
</evidence>
<dbReference type="Pfam" id="PF00593">
    <property type="entry name" value="TonB_dep_Rec_b-barrel"/>
    <property type="match status" value="1"/>
</dbReference>
<dbReference type="PROSITE" id="PS52016">
    <property type="entry name" value="TONB_DEPENDENT_REC_3"/>
    <property type="match status" value="1"/>
</dbReference>
<keyword evidence="4 10" id="KW-0812">Transmembrane</keyword>
<comment type="caution">
    <text evidence="15">The sequence shown here is derived from an EMBL/GenBank/DDBJ whole genome shotgun (WGS) entry which is preliminary data.</text>
</comment>
<feature type="compositionally biased region" description="Polar residues" evidence="12">
    <location>
        <begin position="1"/>
        <end position="12"/>
    </location>
</feature>
<proteinExistence type="inferred from homology"/>
<dbReference type="InterPro" id="IPR000531">
    <property type="entry name" value="Beta-barrel_TonB"/>
</dbReference>
<accession>A0A7W9VV09</accession>
<gene>
    <name evidence="15" type="ORF">HNR59_001616</name>
</gene>